<dbReference type="Gene3D" id="3.40.50.720">
    <property type="entry name" value="NAD(P)-binding Rossmann-like Domain"/>
    <property type="match status" value="1"/>
</dbReference>
<organism evidence="3 4">
    <name type="scientific">Nocardiopsis alba</name>
    <dbReference type="NCBI Taxonomy" id="53437"/>
    <lineage>
        <taxon>Bacteria</taxon>
        <taxon>Bacillati</taxon>
        <taxon>Actinomycetota</taxon>
        <taxon>Actinomycetes</taxon>
        <taxon>Streptosporangiales</taxon>
        <taxon>Nocardiopsidaceae</taxon>
        <taxon>Nocardiopsis</taxon>
    </lineage>
</organism>
<feature type="domain" description="NAD(P)-binding" evidence="2">
    <location>
        <begin position="8"/>
        <end position="136"/>
    </location>
</feature>
<evidence type="ECO:0000256" key="1">
    <source>
        <dbReference type="ARBA" id="ARBA00022857"/>
    </source>
</evidence>
<dbReference type="InterPro" id="IPR036291">
    <property type="entry name" value="NAD(P)-bd_dom_sf"/>
</dbReference>
<name>A0A7K2IZT5_9ACTN</name>
<dbReference type="Pfam" id="PF13460">
    <property type="entry name" value="NAD_binding_10"/>
    <property type="match status" value="1"/>
</dbReference>
<comment type="caution">
    <text evidence="3">The sequence shown here is derived from an EMBL/GenBank/DDBJ whole genome shotgun (WGS) entry which is preliminary data.</text>
</comment>
<dbReference type="SUPFAM" id="SSF51735">
    <property type="entry name" value="NAD(P)-binding Rossmann-fold domains"/>
    <property type="match status" value="1"/>
</dbReference>
<evidence type="ECO:0000259" key="2">
    <source>
        <dbReference type="Pfam" id="PF13460"/>
    </source>
</evidence>
<evidence type="ECO:0000313" key="4">
    <source>
        <dbReference type="Proteomes" id="UP000467124"/>
    </source>
</evidence>
<accession>A0A7K2IZT5</accession>
<dbReference type="EMBL" id="WWHY01000001">
    <property type="protein sequence ID" value="MYR35366.1"/>
    <property type="molecule type" value="Genomic_DNA"/>
</dbReference>
<proteinExistence type="predicted"/>
<dbReference type="InterPro" id="IPR016040">
    <property type="entry name" value="NAD(P)-bd_dom"/>
</dbReference>
<dbReference type="Proteomes" id="UP000467124">
    <property type="component" value="Unassembled WGS sequence"/>
</dbReference>
<dbReference type="AlphaFoldDB" id="A0A7K2IZT5"/>
<dbReference type="PANTHER" id="PTHR42748">
    <property type="entry name" value="NITROGEN METABOLITE REPRESSION PROTEIN NMRA FAMILY MEMBER"/>
    <property type="match status" value="1"/>
</dbReference>
<evidence type="ECO:0000313" key="3">
    <source>
        <dbReference type="EMBL" id="MYR35366.1"/>
    </source>
</evidence>
<dbReference type="RefSeq" id="WP_161112033.1">
    <property type="nucleotide sequence ID" value="NZ_JBHYPC010000001.1"/>
</dbReference>
<keyword evidence="1" id="KW-0521">NADP</keyword>
<dbReference type="PANTHER" id="PTHR42748:SF3">
    <property type="entry name" value="BLL4366 PROTEIN"/>
    <property type="match status" value="1"/>
</dbReference>
<gene>
    <name evidence="3" type="ORF">GTW20_24660</name>
</gene>
<reference evidence="3 4" key="1">
    <citation type="journal article" date="2019" name="Nat. Commun.">
        <title>The antimicrobial potential of Streptomyces from insect microbiomes.</title>
        <authorList>
            <person name="Chevrette M.G."/>
            <person name="Carlson C.M."/>
            <person name="Ortega H.E."/>
            <person name="Thomas C."/>
            <person name="Ananiev G.E."/>
            <person name="Barns K.J."/>
            <person name="Book A.J."/>
            <person name="Cagnazzo J."/>
            <person name="Carlos C."/>
            <person name="Flanigan W."/>
            <person name="Grubbs K.J."/>
            <person name="Horn H.A."/>
            <person name="Hoffmann F.M."/>
            <person name="Klassen J.L."/>
            <person name="Knack J.J."/>
            <person name="Lewin G.R."/>
            <person name="McDonald B.R."/>
            <person name="Muller L."/>
            <person name="Melo W.G.P."/>
            <person name="Pinto-Tomas A.A."/>
            <person name="Schmitz A."/>
            <person name="Wendt-Pienkowski E."/>
            <person name="Wildman S."/>
            <person name="Zhao M."/>
            <person name="Zhang F."/>
            <person name="Bugni T.S."/>
            <person name="Andes D.R."/>
            <person name="Pupo M.T."/>
            <person name="Currie C.R."/>
        </authorList>
    </citation>
    <scope>NUCLEOTIDE SEQUENCE [LARGE SCALE GENOMIC DNA]</scope>
    <source>
        <strain evidence="3 4">SID5840</strain>
    </source>
</reference>
<protein>
    <submittedName>
        <fullName evidence="3">NAD(P)H-binding protein</fullName>
    </submittedName>
</protein>
<dbReference type="InterPro" id="IPR051164">
    <property type="entry name" value="NmrA-like_oxidored"/>
</dbReference>
<sequence length="253" mass="27513">MSTILVTGATGTLGTHVVRRLREDGHHVRTLSRHPRPDDPDAHAVDLREGTGLDRALDGVDTVQHLASTPAGGDMAAAGNLIHAARAANVHHLVYISIVGVDRVPLGYYKTKHTIEQALLASDLGVTIVRATQFHDLVRGLCDRLARIPAMPYPDIDVQPIDPAEVALRLAHLAGEEPAGRVDDMGGPLVEPFQDLARAYLDSRGLRRRLWPLRAPGRIFAAYRAGEHLAPDHRVGRTTFAEYLARDTTTATI</sequence>